<proteinExistence type="predicted"/>
<protein>
    <recommendedName>
        <fullName evidence="3">DUF4276 domain-containing protein</fullName>
    </recommendedName>
</protein>
<reference evidence="1 2" key="1">
    <citation type="submission" date="2019-02" db="EMBL/GenBank/DDBJ databases">
        <title>Deep-cultivation of Planctomycetes and their phenomic and genomic characterization uncovers novel biology.</title>
        <authorList>
            <person name="Wiegand S."/>
            <person name="Jogler M."/>
            <person name="Boedeker C."/>
            <person name="Pinto D."/>
            <person name="Vollmers J."/>
            <person name="Rivas-Marin E."/>
            <person name="Kohn T."/>
            <person name="Peeters S.H."/>
            <person name="Heuer A."/>
            <person name="Rast P."/>
            <person name="Oberbeckmann S."/>
            <person name="Bunk B."/>
            <person name="Jeske O."/>
            <person name="Meyerdierks A."/>
            <person name="Storesund J.E."/>
            <person name="Kallscheuer N."/>
            <person name="Luecker S."/>
            <person name="Lage O.M."/>
            <person name="Pohl T."/>
            <person name="Merkel B.J."/>
            <person name="Hornburger P."/>
            <person name="Mueller R.-W."/>
            <person name="Bruemmer F."/>
            <person name="Labrenz M."/>
            <person name="Spormann A.M."/>
            <person name="Op Den Camp H."/>
            <person name="Overmann J."/>
            <person name="Amann R."/>
            <person name="Jetten M.S.M."/>
            <person name="Mascher T."/>
            <person name="Medema M.H."/>
            <person name="Devos D.P."/>
            <person name="Kaster A.-K."/>
            <person name="Ovreas L."/>
            <person name="Rohde M."/>
            <person name="Galperin M.Y."/>
            <person name="Jogler C."/>
        </authorList>
    </citation>
    <scope>NUCLEOTIDE SEQUENCE [LARGE SCALE GENOMIC DNA]</scope>
    <source>
        <strain evidence="1 2">Q31b</strain>
    </source>
</reference>
<dbReference type="AlphaFoldDB" id="A0A5C6EAE0"/>
<name>A0A5C6EAE0_9BACT</name>
<evidence type="ECO:0000313" key="1">
    <source>
        <dbReference type="EMBL" id="TWU44937.1"/>
    </source>
</evidence>
<keyword evidence="2" id="KW-1185">Reference proteome</keyword>
<dbReference type="Proteomes" id="UP000315471">
    <property type="component" value="Unassembled WGS sequence"/>
</dbReference>
<dbReference type="Pfam" id="PF14103">
    <property type="entry name" value="DUF4276"/>
    <property type="match status" value="1"/>
</dbReference>
<dbReference type="RefSeq" id="WP_146597750.1">
    <property type="nucleotide sequence ID" value="NZ_SJPY01000001.1"/>
</dbReference>
<evidence type="ECO:0000313" key="2">
    <source>
        <dbReference type="Proteomes" id="UP000315471"/>
    </source>
</evidence>
<comment type="caution">
    <text evidence="1">The sequence shown here is derived from an EMBL/GenBank/DDBJ whole genome shotgun (WGS) entry which is preliminary data.</text>
</comment>
<gene>
    <name evidence="1" type="ORF">Q31b_01080</name>
</gene>
<accession>A0A5C6EAE0</accession>
<organism evidence="1 2">
    <name type="scientific">Novipirellula aureliae</name>
    <dbReference type="NCBI Taxonomy" id="2527966"/>
    <lineage>
        <taxon>Bacteria</taxon>
        <taxon>Pseudomonadati</taxon>
        <taxon>Planctomycetota</taxon>
        <taxon>Planctomycetia</taxon>
        <taxon>Pirellulales</taxon>
        <taxon>Pirellulaceae</taxon>
        <taxon>Novipirellula</taxon>
    </lineage>
</organism>
<dbReference type="InterPro" id="IPR025455">
    <property type="entry name" value="DUF4276"/>
</dbReference>
<dbReference type="OrthoDB" id="9801478at2"/>
<sequence>MNKLVVMVEGETEQTFVRDQLSGHLALFGVTAWPILPGRGGRLQGVRKWAGARADIIRSLNSGNFVTTMFDFYGVPEDWPGRSDTGSLPWSSRAEFVETKIAEDIGVAMGNRFNPDRFVPYLQLHEFEALAFSNIESLASVTAPLGTISSEKLVKSFTEILDEAGTPEAINDSYDTCPSRRISKLVAGYRKRVHGPIVTRRIGLSAIREKCKHFAGWLEKLESIGTAS</sequence>
<evidence type="ECO:0008006" key="3">
    <source>
        <dbReference type="Google" id="ProtNLM"/>
    </source>
</evidence>
<dbReference type="EMBL" id="SJPY01000001">
    <property type="protein sequence ID" value="TWU44937.1"/>
    <property type="molecule type" value="Genomic_DNA"/>
</dbReference>